<feature type="domain" description="PASTA" evidence="13">
    <location>
        <begin position="432"/>
        <end position="498"/>
    </location>
</feature>
<dbReference type="PROSITE" id="PS00107">
    <property type="entry name" value="PROTEIN_KINASE_ATP"/>
    <property type="match status" value="1"/>
</dbReference>
<dbReference type="Gene3D" id="3.30.10.20">
    <property type="match status" value="3"/>
</dbReference>
<dbReference type="PANTHER" id="PTHR43289">
    <property type="entry name" value="MITOGEN-ACTIVATED PROTEIN KINASE KINASE KINASE 20-RELATED"/>
    <property type="match status" value="1"/>
</dbReference>
<evidence type="ECO:0000256" key="4">
    <source>
        <dbReference type="ARBA" id="ARBA00022741"/>
    </source>
</evidence>
<evidence type="ECO:0000256" key="8">
    <source>
        <dbReference type="ARBA" id="ARBA00048679"/>
    </source>
</evidence>
<feature type="domain" description="PASTA" evidence="13">
    <location>
        <begin position="361"/>
        <end position="431"/>
    </location>
</feature>
<dbReference type="SMART" id="SM00740">
    <property type="entry name" value="PASTA"/>
    <property type="match status" value="3"/>
</dbReference>
<evidence type="ECO:0000256" key="9">
    <source>
        <dbReference type="PROSITE-ProRule" id="PRU10141"/>
    </source>
</evidence>
<dbReference type="AlphaFoldDB" id="A0A9D1M2C0"/>
<evidence type="ECO:0000256" key="11">
    <source>
        <dbReference type="SAM" id="Phobius"/>
    </source>
</evidence>
<dbReference type="Gene3D" id="1.10.510.10">
    <property type="entry name" value="Transferase(Phosphotransferase) domain 1"/>
    <property type="match status" value="1"/>
</dbReference>
<dbReference type="GO" id="GO:0004674">
    <property type="term" value="F:protein serine/threonine kinase activity"/>
    <property type="evidence" value="ECO:0007669"/>
    <property type="project" value="UniProtKB-KW"/>
</dbReference>
<dbReference type="InterPro" id="IPR005543">
    <property type="entry name" value="PASTA_dom"/>
</dbReference>
<dbReference type="FunFam" id="1.10.510.10:FF:000021">
    <property type="entry name" value="Serine/threonine protein kinase"/>
    <property type="match status" value="1"/>
</dbReference>
<keyword evidence="11" id="KW-0812">Transmembrane</keyword>
<keyword evidence="4 9" id="KW-0547">Nucleotide-binding</keyword>
<dbReference type="Pfam" id="PF03793">
    <property type="entry name" value="PASTA"/>
    <property type="match status" value="3"/>
</dbReference>
<dbReference type="InterPro" id="IPR008271">
    <property type="entry name" value="Ser/Thr_kinase_AS"/>
</dbReference>
<dbReference type="InterPro" id="IPR017441">
    <property type="entry name" value="Protein_kinase_ATP_BS"/>
</dbReference>
<dbReference type="FunFam" id="3.30.200.20:FF:000035">
    <property type="entry name" value="Serine/threonine protein kinase Stk1"/>
    <property type="match status" value="1"/>
</dbReference>
<name>A0A9D1M2C0_9FIRM</name>
<sequence>MNLEGKLLGNRYEIIEKIGNGGMATVYKAKCHVLNRYVAVKILRDEFTTDEEFIKRFAAEAQSAASLTHPNIVSIYDVGNEGNLYYIVMELIKGKTLKEIINESGPLPWKWSVNIAIQIASALETAHRNRIIHRDIKPHNIIITEDGIAKVTDFGIAKAVSNSTITAFGTTIGSVHYFSPEHARGGYTDAKSDLYSLGVVMYEMLTGTVPFDADTPVSIALKHMQETPKEPRELNEDIPIAVNNIIMKAMKKDANARYSSATEMLRDLNKALKDPNGNFVYVQENESDFATQKIPIYQNYDQSEEQRGNENKNNGKKQKKNKLKEFIQKHKKLSMVIGGILLFFLAFGGTALVGAIADMVTLDDVQVPNLVGKTREEAENEVKELNLVLEVKPEEEYSPDVEAGRIISQDPKYIEGYNIKEKSTITVVISKGQEVTKMPKVTGLSKEEAIEAIEEANLEAEVTEEISKKVEAGIVISQDPEKDTEIAAGSTVKIVVSKGSGVVNTTVPSVVGKTQDQATSELTAAKLKVNVVNEEDTTKENGVVLKQSVDAGKTVEEGTTVTITVNKIQETKQVSCTINVKAITGGYEESTDNTTSETPKTVNVKIEVDGAVEFQQSGVDKNKSNLQATISGKGSNARVVLTITSSSGESYTRTATINFNTMTNYTFQ</sequence>
<comment type="catalytic activity">
    <reaction evidence="8">
        <text>L-seryl-[protein] + ATP = O-phospho-L-seryl-[protein] + ADP + H(+)</text>
        <dbReference type="Rhea" id="RHEA:17989"/>
        <dbReference type="Rhea" id="RHEA-COMP:9863"/>
        <dbReference type="Rhea" id="RHEA-COMP:11604"/>
        <dbReference type="ChEBI" id="CHEBI:15378"/>
        <dbReference type="ChEBI" id="CHEBI:29999"/>
        <dbReference type="ChEBI" id="CHEBI:30616"/>
        <dbReference type="ChEBI" id="CHEBI:83421"/>
        <dbReference type="ChEBI" id="CHEBI:456216"/>
        <dbReference type="EC" id="2.7.11.1"/>
    </reaction>
</comment>
<organism evidence="14 15">
    <name type="scientific">Candidatus Merdicola faecigallinarum</name>
    <dbReference type="NCBI Taxonomy" id="2840862"/>
    <lineage>
        <taxon>Bacteria</taxon>
        <taxon>Bacillati</taxon>
        <taxon>Bacillota</taxon>
        <taxon>Clostridia</taxon>
        <taxon>Candidatus Merdicola</taxon>
    </lineage>
</organism>
<keyword evidence="3" id="KW-0808">Transferase</keyword>
<dbReference type="Gene3D" id="3.30.200.20">
    <property type="entry name" value="Phosphorylase Kinase, domain 1"/>
    <property type="match status" value="1"/>
</dbReference>
<keyword evidence="5 14" id="KW-0418">Kinase</keyword>
<evidence type="ECO:0000259" key="13">
    <source>
        <dbReference type="PROSITE" id="PS51178"/>
    </source>
</evidence>
<evidence type="ECO:0000313" key="14">
    <source>
        <dbReference type="EMBL" id="HIU52302.1"/>
    </source>
</evidence>
<evidence type="ECO:0000256" key="1">
    <source>
        <dbReference type="ARBA" id="ARBA00012513"/>
    </source>
</evidence>
<feature type="domain" description="Protein kinase" evidence="12">
    <location>
        <begin position="12"/>
        <end position="272"/>
    </location>
</feature>
<proteinExistence type="predicted"/>
<reference evidence="14" key="2">
    <citation type="journal article" date="2021" name="PeerJ">
        <title>Extensive microbial diversity within the chicken gut microbiome revealed by metagenomics and culture.</title>
        <authorList>
            <person name="Gilroy R."/>
            <person name="Ravi A."/>
            <person name="Getino M."/>
            <person name="Pursley I."/>
            <person name="Horton D.L."/>
            <person name="Alikhan N.F."/>
            <person name="Baker D."/>
            <person name="Gharbi K."/>
            <person name="Hall N."/>
            <person name="Watson M."/>
            <person name="Adriaenssens E.M."/>
            <person name="Foster-Nyarko E."/>
            <person name="Jarju S."/>
            <person name="Secka A."/>
            <person name="Antonio M."/>
            <person name="Oren A."/>
            <person name="Chaudhuri R.R."/>
            <person name="La Ragione R."/>
            <person name="Hildebrand F."/>
            <person name="Pallen M.J."/>
        </authorList>
    </citation>
    <scope>NUCLEOTIDE SEQUENCE</scope>
    <source>
        <strain evidence="14">CHK195-15760</strain>
    </source>
</reference>
<dbReference type="GO" id="GO:0005524">
    <property type="term" value="F:ATP binding"/>
    <property type="evidence" value="ECO:0007669"/>
    <property type="project" value="UniProtKB-UniRule"/>
</dbReference>
<dbReference type="EC" id="2.7.11.1" evidence="1"/>
<dbReference type="PROSITE" id="PS51178">
    <property type="entry name" value="PASTA"/>
    <property type="match status" value="3"/>
</dbReference>
<comment type="catalytic activity">
    <reaction evidence="7">
        <text>L-threonyl-[protein] + ATP = O-phospho-L-threonyl-[protein] + ADP + H(+)</text>
        <dbReference type="Rhea" id="RHEA:46608"/>
        <dbReference type="Rhea" id="RHEA-COMP:11060"/>
        <dbReference type="Rhea" id="RHEA-COMP:11605"/>
        <dbReference type="ChEBI" id="CHEBI:15378"/>
        <dbReference type="ChEBI" id="CHEBI:30013"/>
        <dbReference type="ChEBI" id="CHEBI:30616"/>
        <dbReference type="ChEBI" id="CHEBI:61977"/>
        <dbReference type="ChEBI" id="CHEBI:456216"/>
        <dbReference type="EC" id="2.7.11.1"/>
    </reaction>
</comment>
<keyword evidence="11" id="KW-0472">Membrane</keyword>
<dbReference type="CDD" id="cd06577">
    <property type="entry name" value="PASTA_pknB"/>
    <property type="match status" value="3"/>
</dbReference>
<dbReference type="InterPro" id="IPR000719">
    <property type="entry name" value="Prot_kinase_dom"/>
</dbReference>
<evidence type="ECO:0000256" key="7">
    <source>
        <dbReference type="ARBA" id="ARBA00047899"/>
    </source>
</evidence>
<evidence type="ECO:0000256" key="5">
    <source>
        <dbReference type="ARBA" id="ARBA00022777"/>
    </source>
</evidence>
<dbReference type="PROSITE" id="PS00108">
    <property type="entry name" value="PROTEIN_KINASE_ST"/>
    <property type="match status" value="1"/>
</dbReference>
<feature type="domain" description="PASTA" evidence="13">
    <location>
        <begin position="501"/>
        <end position="567"/>
    </location>
</feature>
<feature type="region of interest" description="Disordered" evidence="10">
    <location>
        <begin position="300"/>
        <end position="320"/>
    </location>
</feature>
<evidence type="ECO:0000256" key="6">
    <source>
        <dbReference type="ARBA" id="ARBA00022840"/>
    </source>
</evidence>
<dbReference type="EMBL" id="DVNH01000050">
    <property type="protein sequence ID" value="HIU52302.1"/>
    <property type="molecule type" value="Genomic_DNA"/>
</dbReference>
<protein>
    <recommendedName>
        <fullName evidence="1">non-specific serine/threonine protein kinase</fullName>
        <ecNumber evidence="1">2.7.11.1</ecNumber>
    </recommendedName>
</protein>
<feature type="transmembrane region" description="Helical" evidence="11">
    <location>
        <begin position="333"/>
        <end position="357"/>
    </location>
</feature>
<comment type="caution">
    <text evidence="14">The sequence shown here is derived from an EMBL/GenBank/DDBJ whole genome shotgun (WGS) entry which is preliminary data.</text>
</comment>
<accession>A0A9D1M2C0</accession>
<dbReference type="Proteomes" id="UP000824093">
    <property type="component" value="Unassembled WGS sequence"/>
</dbReference>
<keyword evidence="11" id="KW-1133">Transmembrane helix</keyword>
<dbReference type="InterPro" id="IPR011009">
    <property type="entry name" value="Kinase-like_dom_sf"/>
</dbReference>
<dbReference type="SMART" id="SM00220">
    <property type="entry name" value="S_TKc"/>
    <property type="match status" value="1"/>
</dbReference>
<evidence type="ECO:0000256" key="10">
    <source>
        <dbReference type="SAM" id="MobiDB-lite"/>
    </source>
</evidence>
<evidence type="ECO:0000256" key="3">
    <source>
        <dbReference type="ARBA" id="ARBA00022679"/>
    </source>
</evidence>
<evidence type="ECO:0000256" key="2">
    <source>
        <dbReference type="ARBA" id="ARBA00022527"/>
    </source>
</evidence>
<keyword evidence="6 9" id="KW-0067">ATP-binding</keyword>
<dbReference type="PANTHER" id="PTHR43289:SF34">
    <property type="entry name" value="SERINE_THREONINE-PROTEIN KINASE YBDM-RELATED"/>
    <property type="match status" value="1"/>
</dbReference>
<evidence type="ECO:0000313" key="15">
    <source>
        <dbReference type="Proteomes" id="UP000824093"/>
    </source>
</evidence>
<dbReference type="Pfam" id="PF00069">
    <property type="entry name" value="Pkinase"/>
    <property type="match status" value="1"/>
</dbReference>
<dbReference type="CDD" id="cd14014">
    <property type="entry name" value="STKc_PknB_like"/>
    <property type="match status" value="1"/>
</dbReference>
<evidence type="ECO:0000259" key="12">
    <source>
        <dbReference type="PROSITE" id="PS50011"/>
    </source>
</evidence>
<dbReference type="PROSITE" id="PS50011">
    <property type="entry name" value="PROTEIN_KINASE_DOM"/>
    <property type="match status" value="1"/>
</dbReference>
<dbReference type="SUPFAM" id="SSF56112">
    <property type="entry name" value="Protein kinase-like (PK-like)"/>
    <property type="match status" value="1"/>
</dbReference>
<gene>
    <name evidence="14" type="primary">pknB</name>
    <name evidence="14" type="ORF">IAB70_06810</name>
</gene>
<feature type="binding site" evidence="9">
    <location>
        <position position="41"/>
    </location>
    <ligand>
        <name>ATP</name>
        <dbReference type="ChEBI" id="CHEBI:30616"/>
    </ligand>
</feature>
<dbReference type="NCBIfam" id="NF033483">
    <property type="entry name" value="PknB_PASTA_kin"/>
    <property type="match status" value="1"/>
</dbReference>
<reference evidence="14" key="1">
    <citation type="submission" date="2020-10" db="EMBL/GenBank/DDBJ databases">
        <authorList>
            <person name="Gilroy R."/>
        </authorList>
    </citation>
    <scope>NUCLEOTIDE SEQUENCE</scope>
    <source>
        <strain evidence="14">CHK195-15760</strain>
    </source>
</reference>
<dbReference type="SUPFAM" id="SSF54184">
    <property type="entry name" value="Penicillin-binding protein 2x (pbp-2x), c-terminal domain"/>
    <property type="match status" value="2"/>
</dbReference>
<keyword evidence="2" id="KW-0723">Serine/threonine-protein kinase</keyword>